<evidence type="ECO:0000313" key="3">
    <source>
        <dbReference type="Proteomes" id="UP000326759"/>
    </source>
</evidence>
<evidence type="ECO:0000256" key="1">
    <source>
        <dbReference type="SAM" id="MobiDB-lite"/>
    </source>
</evidence>
<feature type="compositionally biased region" description="Basic and acidic residues" evidence="1">
    <location>
        <begin position="397"/>
        <end position="412"/>
    </location>
</feature>
<organism evidence="2 3">
    <name type="scientific">Armadillidium nasatum</name>
    <dbReference type="NCBI Taxonomy" id="96803"/>
    <lineage>
        <taxon>Eukaryota</taxon>
        <taxon>Metazoa</taxon>
        <taxon>Ecdysozoa</taxon>
        <taxon>Arthropoda</taxon>
        <taxon>Crustacea</taxon>
        <taxon>Multicrustacea</taxon>
        <taxon>Malacostraca</taxon>
        <taxon>Eumalacostraca</taxon>
        <taxon>Peracarida</taxon>
        <taxon>Isopoda</taxon>
        <taxon>Oniscidea</taxon>
        <taxon>Crinocheta</taxon>
        <taxon>Armadillidiidae</taxon>
        <taxon>Armadillidium</taxon>
    </lineage>
</organism>
<proteinExistence type="predicted"/>
<gene>
    <name evidence="2" type="ORF">Anas_03685</name>
</gene>
<dbReference type="AlphaFoldDB" id="A0A5N5SRM9"/>
<evidence type="ECO:0000313" key="2">
    <source>
        <dbReference type="EMBL" id="KAB7496823.1"/>
    </source>
</evidence>
<accession>A0A5N5SRM9</accession>
<keyword evidence="3" id="KW-1185">Reference proteome</keyword>
<dbReference type="OrthoDB" id="10480620at2759"/>
<feature type="region of interest" description="Disordered" evidence="1">
    <location>
        <begin position="345"/>
        <end position="424"/>
    </location>
</feature>
<comment type="caution">
    <text evidence="2">The sequence shown here is derived from an EMBL/GenBank/DDBJ whole genome shotgun (WGS) entry which is preliminary data.</text>
</comment>
<sequence>MNKEINTNQGKLPIKARIGRGKVTNHLKTAHLPNRLKTAHFKNARNKTTGGKAFQMKKSQLKITRTIEGRKGGISVTSRNLIAKDGKIVRIKRNIPLNSGKKLVKPVGRKILQTQNIRNNSRNRLGENSNTVGRKILRTQDIRKNSRNRLEQNLNPSVRKVEFDDQGGLEVEAGQGDFMGNLNYGFEAMPTFPQIQIPLLPTPPVQQRIFPPVLEPFHNNSQNLMNVNMDNLRNLEWQNAQKYEEELRALERKRVEEEIREIERKRMEEMEMKRKQEEMRKMERKREEEMREMERKRMEELMFEEEQKRFEEEQRRYEEEQRMIEEERKNLDYLRKALDMEKRELENLKKTVEEEEEMERRSVSKGREMTNKFVFGLDSNRSKQIGKLNIAQNQKSQDTRSKPSSQRDRYDSRVNNSNRKYENA</sequence>
<feature type="compositionally biased region" description="Basic and acidic residues" evidence="1">
    <location>
        <begin position="345"/>
        <end position="370"/>
    </location>
</feature>
<dbReference type="EMBL" id="SEYY01020995">
    <property type="protein sequence ID" value="KAB7496823.1"/>
    <property type="molecule type" value="Genomic_DNA"/>
</dbReference>
<dbReference type="Proteomes" id="UP000326759">
    <property type="component" value="Unassembled WGS sequence"/>
</dbReference>
<protein>
    <submittedName>
        <fullName evidence="2">Uncharacterized protein</fullName>
    </submittedName>
</protein>
<name>A0A5N5SRM9_9CRUS</name>
<reference evidence="2 3" key="1">
    <citation type="journal article" date="2019" name="PLoS Biol.">
        <title>Sex chromosomes control vertical transmission of feminizing Wolbachia symbionts in an isopod.</title>
        <authorList>
            <person name="Becking T."/>
            <person name="Chebbi M.A."/>
            <person name="Giraud I."/>
            <person name="Moumen B."/>
            <person name="Laverre T."/>
            <person name="Caubet Y."/>
            <person name="Peccoud J."/>
            <person name="Gilbert C."/>
            <person name="Cordaux R."/>
        </authorList>
    </citation>
    <scope>NUCLEOTIDE SEQUENCE [LARGE SCALE GENOMIC DNA]</scope>
    <source>
        <strain evidence="2">ANa2</strain>
        <tissue evidence="2">Whole body excluding digestive tract and cuticle</tissue>
    </source>
</reference>